<feature type="chain" id="PRO_5019012048" evidence="1">
    <location>
        <begin position="23"/>
        <end position="313"/>
    </location>
</feature>
<dbReference type="InterPro" id="IPR019861">
    <property type="entry name" value="PorP/SprF_Bacteroidetes"/>
</dbReference>
<keyword evidence="3" id="KW-1185">Reference proteome</keyword>
<dbReference type="OrthoDB" id="1320396at2"/>
<evidence type="ECO:0000313" key="2">
    <source>
        <dbReference type="EMBL" id="RHK52263.1"/>
    </source>
</evidence>
<sequence length="313" mass="34616">MFKRGYIIITMILSLVSVESQAQYDVSFSHYFDMEPSFNAAAVGKSPKLNIAAAYAMEMAGFKRNPNTMYAGADAQFLLLKQFHGAGIQLMNDQIGLFSHKRLALQYAFKFKLFGGQLSTGISAGLLSESFDGTKVDLEESNDPAFSSSKIEGNSLDLAAGLYYSHRNWYVGISAQHLNSPCVQLGETNELQVDATYYLTGGATIRLRNPFLSIQPSFLFRTDLSGYRGDITGRFTYTNEKKMFYAGLSYAPTISTTVLIGGKFHGIVLGYSYEIYTSAINPGNGSHEIFVGYQMDLNLQKKGKNMHKSVRVL</sequence>
<proteinExistence type="predicted"/>
<protein>
    <submittedName>
        <fullName evidence="2">Type IX secretion system membrane protein PorP/SprF</fullName>
    </submittedName>
</protein>
<gene>
    <name evidence="2" type="ORF">DW060_02805</name>
</gene>
<dbReference type="EMBL" id="QRNO01000007">
    <property type="protein sequence ID" value="RHK52263.1"/>
    <property type="molecule type" value="Genomic_DNA"/>
</dbReference>
<dbReference type="NCBIfam" id="TIGR03519">
    <property type="entry name" value="T9SS_PorP_fam"/>
    <property type="match status" value="1"/>
</dbReference>
<keyword evidence="1" id="KW-0732">Signal</keyword>
<evidence type="ECO:0000256" key="1">
    <source>
        <dbReference type="SAM" id="SignalP"/>
    </source>
</evidence>
<evidence type="ECO:0000313" key="3">
    <source>
        <dbReference type="Proteomes" id="UP000286598"/>
    </source>
</evidence>
<accession>A0A415GQC4</accession>
<dbReference type="AlphaFoldDB" id="A0A415GQC4"/>
<name>A0A415GQC4_9BACT</name>
<dbReference type="Proteomes" id="UP000286598">
    <property type="component" value="Unassembled WGS sequence"/>
</dbReference>
<feature type="signal peptide" evidence="1">
    <location>
        <begin position="1"/>
        <end position="22"/>
    </location>
</feature>
<comment type="caution">
    <text evidence="2">The sequence shown here is derived from an EMBL/GenBank/DDBJ whole genome shotgun (WGS) entry which is preliminary data.</text>
</comment>
<dbReference type="Pfam" id="PF11751">
    <property type="entry name" value="PorP_SprF"/>
    <property type="match status" value="1"/>
</dbReference>
<reference evidence="2 3" key="1">
    <citation type="submission" date="2018-08" db="EMBL/GenBank/DDBJ databases">
        <title>A genome reference for cultivated species of the human gut microbiota.</title>
        <authorList>
            <person name="Zou Y."/>
            <person name="Xue W."/>
            <person name="Luo G."/>
        </authorList>
    </citation>
    <scope>NUCLEOTIDE SEQUENCE [LARGE SCALE GENOMIC DNA]</scope>
    <source>
        <strain evidence="2 3">AF42-9</strain>
    </source>
</reference>
<organism evidence="2 3">
    <name type="scientific">Leyella stercorea</name>
    <dbReference type="NCBI Taxonomy" id="363265"/>
    <lineage>
        <taxon>Bacteria</taxon>
        <taxon>Pseudomonadati</taxon>
        <taxon>Bacteroidota</taxon>
        <taxon>Bacteroidia</taxon>
        <taxon>Bacteroidales</taxon>
        <taxon>Prevotellaceae</taxon>
        <taxon>Leyella</taxon>
    </lineage>
</organism>